<dbReference type="OrthoDB" id="10056939at2759"/>
<feature type="region of interest" description="Disordered" evidence="5">
    <location>
        <begin position="114"/>
        <end position="154"/>
    </location>
</feature>
<feature type="domain" description="Homeobox" evidence="6">
    <location>
        <begin position="147"/>
        <end position="210"/>
    </location>
</feature>
<dbReference type="GO" id="GO:0005634">
    <property type="term" value="C:nucleus"/>
    <property type="evidence" value="ECO:0007669"/>
    <property type="project" value="UniProtKB-SubCell"/>
</dbReference>
<sequence>MNNKVTLPPISDIFANKEPQHLGAMGPHQLPYSSAGGYPVMPMYSYNYMNAAAAAAAKSSLPPLYPGTGSSYMYGSNFSGYSGLAPAGARYPVGLPVPATTLGLTSGRLLVGSVSRRPSMQAPSSPPMRSPELELSSPEAGKSSMLQTRSRTRNNLPKETTYILLKWLNDHLNHPYPNSFEKTQLMMTTGLNQQQLSNWFINARRRKIKALRQRQKLTSN</sequence>
<evidence type="ECO:0000256" key="1">
    <source>
        <dbReference type="ARBA" id="ARBA00023125"/>
    </source>
</evidence>
<feature type="compositionally biased region" description="Polar residues" evidence="5">
    <location>
        <begin position="144"/>
        <end position="154"/>
    </location>
</feature>
<evidence type="ECO:0000256" key="3">
    <source>
        <dbReference type="ARBA" id="ARBA00023242"/>
    </source>
</evidence>
<feature type="DNA-binding region" description="Homeobox" evidence="4">
    <location>
        <begin position="149"/>
        <end position="211"/>
    </location>
</feature>
<evidence type="ECO:0000256" key="4">
    <source>
        <dbReference type="PROSITE-ProRule" id="PRU00108"/>
    </source>
</evidence>
<name>A0A1L0BM37_9ASCO</name>
<keyword evidence="8" id="KW-1185">Reference proteome</keyword>
<gene>
    <name evidence="7" type="ORF">SAMEA4029010_CIC11G00000000249</name>
</gene>
<dbReference type="Proteomes" id="UP000182334">
    <property type="component" value="Chromosome III"/>
</dbReference>
<evidence type="ECO:0000313" key="7">
    <source>
        <dbReference type="EMBL" id="SGZ51242.1"/>
    </source>
</evidence>
<dbReference type="InterPro" id="IPR009057">
    <property type="entry name" value="Homeodomain-like_sf"/>
</dbReference>
<evidence type="ECO:0000256" key="5">
    <source>
        <dbReference type="SAM" id="MobiDB-lite"/>
    </source>
</evidence>
<protein>
    <submittedName>
        <fullName evidence="7">CIC11C00000000249</fullName>
    </submittedName>
</protein>
<keyword evidence="3 4" id="KW-0539">Nucleus</keyword>
<keyword evidence="2 4" id="KW-0371">Homeobox</keyword>
<dbReference type="SUPFAM" id="SSF46689">
    <property type="entry name" value="Homeodomain-like"/>
    <property type="match status" value="1"/>
</dbReference>
<dbReference type="GO" id="GO:0003677">
    <property type="term" value="F:DNA binding"/>
    <property type="evidence" value="ECO:0007669"/>
    <property type="project" value="UniProtKB-UniRule"/>
</dbReference>
<dbReference type="Pfam" id="PF05920">
    <property type="entry name" value="Homeobox_KN"/>
    <property type="match status" value="1"/>
</dbReference>
<dbReference type="InterPro" id="IPR001356">
    <property type="entry name" value="HD"/>
</dbReference>
<comment type="subcellular location">
    <subcellularLocation>
        <location evidence="4">Nucleus</location>
    </subcellularLocation>
</comment>
<evidence type="ECO:0000256" key="2">
    <source>
        <dbReference type="ARBA" id="ARBA00023155"/>
    </source>
</evidence>
<dbReference type="CDD" id="cd00086">
    <property type="entry name" value="homeodomain"/>
    <property type="match status" value="1"/>
</dbReference>
<dbReference type="InterPro" id="IPR008422">
    <property type="entry name" value="KN_HD"/>
</dbReference>
<dbReference type="SMART" id="SM00389">
    <property type="entry name" value="HOX"/>
    <property type="match status" value="1"/>
</dbReference>
<organism evidence="7 8">
    <name type="scientific">Sungouiella intermedia</name>
    <dbReference type="NCBI Taxonomy" id="45354"/>
    <lineage>
        <taxon>Eukaryota</taxon>
        <taxon>Fungi</taxon>
        <taxon>Dikarya</taxon>
        <taxon>Ascomycota</taxon>
        <taxon>Saccharomycotina</taxon>
        <taxon>Pichiomycetes</taxon>
        <taxon>Metschnikowiaceae</taxon>
        <taxon>Sungouiella</taxon>
    </lineage>
</organism>
<dbReference type="GO" id="GO:0006355">
    <property type="term" value="P:regulation of DNA-templated transcription"/>
    <property type="evidence" value="ECO:0007669"/>
    <property type="project" value="InterPro"/>
</dbReference>
<dbReference type="PROSITE" id="PS50071">
    <property type="entry name" value="HOMEOBOX_2"/>
    <property type="match status" value="1"/>
</dbReference>
<dbReference type="InterPro" id="IPR050224">
    <property type="entry name" value="TALE_homeobox"/>
</dbReference>
<evidence type="ECO:0000259" key="6">
    <source>
        <dbReference type="PROSITE" id="PS50071"/>
    </source>
</evidence>
<reference evidence="7 8" key="1">
    <citation type="submission" date="2016-10" db="EMBL/GenBank/DDBJ databases">
        <authorList>
            <person name="de Groot N.N."/>
        </authorList>
    </citation>
    <scope>NUCLEOTIDE SEQUENCE [LARGE SCALE GENOMIC DNA]</scope>
    <source>
        <strain evidence="7 8">CBS 141442</strain>
    </source>
</reference>
<dbReference type="Gene3D" id="1.10.10.60">
    <property type="entry name" value="Homeodomain-like"/>
    <property type="match status" value="1"/>
</dbReference>
<dbReference type="EMBL" id="LT635758">
    <property type="protein sequence ID" value="SGZ51242.1"/>
    <property type="molecule type" value="Genomic_DNA"/>
</dbReference>
<evidence type="ECO:0000313" key="8">
    <source>
        <dbReference type="Proteomes" id="UP000182334"/>
    </source>
</evidence>
<dbReference type="STRING" id="45354.A0A1L0BM37"/>
<accession>A0A1L0BM37</accession>
<keyword evidence="1 4" id="KW-0238">DNA-binding</keyword>
<proteinExistence type="predicted"/>
<dbReference type="AlphaFoldDB" id="A0A1L0BM37"/>
<dbReference type="PANTHER" id="PTHR11850">
    <property type="entry name" value="HOMEOBOX PROTEIN TRANSCRIPTION FACTORS"/>
    <property type="match status" value="1"/>
</dbReference>